<dbReference type="SMART" id="SM00363">
    <property type="entry name" value="S4"/>
    <property type="match status" value="1"/>
</dbReference>
<comment type="catalytic activity">
    <reaction evidence="6">
        <text>a uridine in RNA = a pseudouridine in RNA</text>
        <dbReference type="Rhea" id="RHEA:48348"/>
        <dbReference type="Rhea" id="RHEA-COMP:12068"/>
        <dbReference type="Rhea" id="RHEA-COMP:12069"/>
        <dbReference type="ChEBI" id="CHEBI:65314"/>
        <dbReference type="ChEBI" id="CHEBI:65315"/>
    </reaction>
</comment>
<dbReference type="KEGG" id="pus:CKA81_08060"/>
<protein>
    <recommendedName>
        <fullName evidence="6">Pseudouridine synthase</fullName>
        <ecNumber evidence="6">5.4.99.-</ecNumber>
    </recommendedName>
</protein>
<dbReference type="InterPro" id="IPR020103">
    <property type="entry name" value="PsdUridine_synth_cat_dom_sf"/>
</dbReference>
<dbReference type="Pfam" id="PF00849">
    <property type="entry name" value="PseudoU_synth_2"/>
    <property type="match status" value="1"/>
</dbReference>
<proteinExistence type="inferred from homology"/>
<dbReference type="SUPFAM" id="SSF55174">
    <property type="entry name" value="Alpha-L RNA-binding motif"/>
    <property type="match status" value="1"/>
</dbReference>
<dbReference type="GO" id="GO:0000455">
    <property type="term" value="P:enzyme-directed rRNA pseudouridine synthesis"/>
    <property type="evidence" value="ECO:0007669"/>
    <property type="project" value="TreeGrafter"/>
</dbReference>
<dbReference type="EC" id="5.4.99.-" evidence="6"/>
<dbReference type="InterPro" id="IPR050188">
    <property type="entry name" value="RluA_PseudoU_synthase"/>
</dbReference>
<dbReference type="InterPro" id="IPR006225">
    <property type="entry name" value="PsdUridine_synth_RluC/D"/>
</dbReference>
<evidence type="ECO:0000313" key="9">
    <source>
        <dbReference type="Proteomes" id="UP000283474"/>
    </source>
</evidence>
<dbReference type="InterPro" id="IPR006145">
    <property type="entry name" value="PsdUridine_synth_RsuA/RluA"/>
</dbReference>
<name>A0A410GBY2_9BURK</name>
<keyword evidence="2 6" id="KW-0413">Isomerase</keyword>
<sequence>MPDTDIAKESLAPLATLEFQVPFTAMPERLDKVLARLIPEHSRSRMQGWIESGHVQVNGQPGRIRQQVNPGDKLVVHQQLAPESQAFTPEDVPFGVVQASPDWIVVDKPAGLVTHPGAGNWTGTLLNGLLYRFPELATVSRAGIVHRLDKDTSGLLVVARHDRAQTHLVRQLQDRSVSREYLALVHGHIRSDGQVRLAIGRDPRVPVRMSADHPIAPKEAITHYAPLRRGMISGEHPVTEVICRLETGRTHQIRVHMASLRHPLVGDTLYGGKPLGDASRQLLHARALAFDDFSTGERLSFESPLAQDFKKVRDDIAWDA</sequence>
<comment type="catalytic activity">
    <reaction evidence="3">
        <text>uridine(1911/1915/1917) in 23S rRNA = pseudouridine(1911/1915/1917) in 23S rRNA</text>
        <dbReference type="Rhea" id="RHEA:42524"/>
        <dbReference type="Rhea" id="RHEA-COMP:10097"/>
        <dbReference type="Rhea" id="RHEA-COMP:10098"/>
        <dbReference type="ChEBI" id="CHEBI:65314"/>
        <dbReference type="ChEBI" id="CHEBI:65315"/>
        <dbReference type="EC" id="5.4.99.23"/>
    </reaction>
</comment>
<dbReference type="Pfam" id="PF01479">
    <property type="entry name" value="S4"/>
    <property type="match status" value="1"/>
</dbReference>
<dbReference type="Gene3D" id="3.10.290.10">
    <property type="entry name" value="RNA-binding S4 domain"/>
    <property type="match status" value="1"/>
</dbReference>
<organism evidence="8 9">
    <name type="scientific">Pollutimonas thiosulfatoxidans</name>
    <dbReference type="NCBI Taxonomy" id="2028345"/>
    <lineage>
        <taxon>Bacteria</taxon>
        <taxon>Pseudomonadati</taxon>
        <taxon>Pseudomonadota</taxon>
        <taxon>Betaproteobacteria</taxon>
        <taxon>Burkholderiales</taxon>
        <taxon>Alcaligenaceae</taxon>
        <taxon>Pollutimonas</taxon>
    </lineage>
</organism>
<comment type="similarity">
    <text evidence="1 6">Belongs to the pseudouridine synthase RluA family.</text>
</comment>
<dbReference type="InterPro" id="IPR006224">
    <property type="entry name" value="PsdUridine_synth_RluA-like_CS"/>
</dbReference>
<gene>
    <name evidence="8" type="ORF">CKA81_08060</name>
</gene>
<keyword evidence="5" id="KW-0694">RNA-binding</keyword>
<feature type="domain" description="RNA-binding S4" evidence="7">
    <location>
        <begin position="28"/>
        <end position="93"/>
    </location>
</feature>
<evidence type="ECO:0000256" key="1">
    <source>
        <dbReference type="ARBA" id="ARBA00010876"/>
    </source>
</evidence>
<dbReference type="AlphaFoldDB" id="A0A410GBY2"/>
<dbReference type="Proteomes" id="UP000283474">
    <property type="component" value="Chromosome"/>
</dbReference>
<dbReference type="CDD" id="cd02869">
    <property type="entry name" value="PseudoU_synth_RluA_like"/>
    <property type="match status" value="1"/>
</dbReference>
<accession>A0A410GBY2</accession>
<dbReference type="PROSITE" id="PS50889">
    <property type="entry name" value="S4"/>
    <property type="match status" value="1"/>
</dbReference>
<dbReference type="NCBIfam" id="TIGR00005">
    <property type="entry name" value="rluA_subfam"/>
    <property type="match status" value="1"/>
</dbReference>
<dbReference type="EMBL" id="CP022987">
    <property type="protein sequence ID" value="QAA93793.1"/>
    <property type="molecule type" value="Genomic_DNA"/>
</dbReference>
<evidence type="ECO:0000256" key="5">
    <source>
        <dbReference type="PROSITE-ProRule" id="PRU00182"/>
    </source>
</evidence>
<dbReference type="GO" id="GO:0003723">
    <property type="term" value="F:RNA binding"/>
    <property type="evidence" value="ECO:0007669"/>
    <property type="project" value="UniProtKB-KW"/>
</dbReference>
<dbReference type="PANTHER" id="PTHR21600:SF44">
    <property type="entry name" value="RIBOSOMAL LARGE SUBUNIT PSEUDOURIDINE SYNTHASE D"/>
    <property type="match status" value="1"/>
</dbReference>
<dbReference type="CDD" id="cd00165">
    <property type="entry name" value="S4"/>
    <property type="match status" value="1"/>
</dbReference>
<evidence type="ECO:0000256" key="4">
    <source>
        <dbReference type="PIRSR" id="PIRSR606225-1"/>
    </source>
</evidence>
<dbReference type="RefSeq" id="WP_128354842.1">
    <property type="nucleotide sequence ID" value="NZ_CP022987.1"/>
</dbReference>
<reference evidence="8 9" key="1">
    <citation type="submission" date="2017-08" db="EMBL/GenBank/DDBJ databases">
        <authorList>
            <person name="Park S.-J."/>
            <person name="Kim H."/>
        </authorList>
    </citation>
    <scope>NUCLEOTIDE SEQUENCE [LARGE SCALE GENOMIC DNA]</scope>
    <source>
        <strain evidence="9">ye3</strain>
    </source>
</reference>
<keyword evidence="9" id="KW-1185">Reference proteome</keyword>
<dbReference type="PROSITE" id="PS01129">
    <property type="entry name" value="PSI_RLU"/>
    <property type="match status" value="1"/>
</dbReference>
<evidence type="ECO:0000259" key="7">
    <source>
        <dbReference type="SMART" id="SM00363"/>
    </source>
</evidence>
<dbReference type="OrthoDB" id="9785808at2"/>
<dbReference type="SUPFAM" id="SSF55120">
    <property type="entry name" value="Pseudouridine synthase"/>
    <property type="match status" value="1"/>
</dbReference>
<feature type="active site" evidence="4">
    <location>
        <position position="149"/>
    </location>
</feature>
<evidence type="ECO:0000256" key="2">
    <source>
        <dbReference type="ARBA" id="ARBA00023235"/>
    </source>
</evidence>
<evidence type="ECO:0000313" key="8">
    <source>
        <dbReference type="EMBL" id="QAA93793.1"/>
    </source>
</evidence>
<dbReference type="InterPro" id="IPR036986">
    <property type="entry name" value="S4_RNA-bd_sf"/>
</dbReference>
<dbReference type="GO" id="GO:0160140">
    <property type="term" value="F:23S rRNA pseudouridine(1911/1915/1917) synthase activity"/>
    <property type="evidence" value="ECO:0007669"/>
    <property type="project" value="UniProtKB-EC"/>
</dbReference>
<dbReference type="InterPro" id="IPR002942">
    <property type="entry name" value="S4_RNA-bd"/>
</dbReference>
<evidence type="ECO:0000256" key="6">
    <source>
        <dbReference type="RuleBase" id="RU362028"/>
    </source>
</evidence>
<dbReference type="PANTHER" id="PTHR21600">
    <property type="entry name" value="MITOCHONDRIAL RNA PSEUDOURIDINE SYNTHASE"/>
    <property type="match status" value="1"/>
</dbReference>
<comment type="function">
    <text evidence="6">Responsible for synthesis of pseudouridine from uracil.</text>
</comment>
<dbReference type="Gene3D" id="3.30.2350.10">
    <property type="entry name" value="Pseudouridine synthase"/>
    <property type="match status" value="1"/>
</dbReference>
<evidence type="ECO:0000256" key="3">
    <source>
        <dbReference type="ARBA" id="ARBA00036882"/>
    </source>
</evidence>